<dbReference type="InterPro" id="IPR019349">
    <property type="entry name" value="Ribosomal_mS35_mit"/>
</dbReference>
<feature type="domain" description="Small ribosomal subunit protein mS35 mitochondrial conserved" evidence="2">
    <location>
        <begin position="247"/>
        <end position="321"/>
    </location>
</feature>
<sequence>MLVRRIPVLARSALLRSTFTATRSYAEAPPTSPSPAATAASASAEVSNFKGRTKLFDDFQYDETTSIGHEMIQKERDALAFMRTVELELPKLQPLPFEPPNVEEEYVRFHTQKTWPLEEESKETSVVTLSAPVCKLPFKSPAAKHKFLLLATPEFYHPFRPAAFDRNRHFKLGNTSAPALKNRRHSLPAVPRHVEQASHLSRTGRPAVLGEEQAPRVGGWTPDEVREMEVDRAYKHGLKDRKGEDVDGWVVIRSDLFRYQLQNKKWCEDTLRRLVKEANDESDMFADVPLDVTHFTRQFMLEKRRPDGSKVSIRDFPEEWKVFSDSAAATSASGPTSDSVPEPVAGEEDKVPSA</sequence>
<evidence type="ECO:0000259" key="2">
    <source>
        <dbReference type="Pfam" id="PF10213"/>
    </source>
</evidence>
<keyword evidence="3" id="KW-0687">Ribonucleoprotein</keyword>
<accession>A0A0F7SPX7</accession>
<name>A0A0F7SPX7_PHARH</name>
<feature type="compositionally biased region" description="Low complexity" evidence="1">
    <location>
        <begin position="326"/>
        <end position="339"/>
    </location>
</feature>
<proteinExistence type="predicted"/>
<organism evidence="3">
    <name type="scientific">Phaffia rhodozyma</name>
    <name type="common">Yeast</name>
    <name type="synonym">Xanthophyllomyces dendrorhous</name>
    <dbReference type="NCBI Taxonomy" id="264483"/>
    <lineage>
        <taxon>Eukaryota</taxon>
        <taxon>Fungi</taxon>
        <taxon>Dikarya</taxon>
        <taxon>Basidiomycota</taxon>
        <taxon>Agaricomycotina</taxon>
        <taxon>Tremellomycetes</taxon>
        <taxon>Cystofilobasidiales</taxon>
        <taxon>Mrakiaceae</taxon>
        <taxon>Phaffia</taxon>
    </lineage>
</organism>
<protein>
    <submittedName>
        <fullName evidence="3">Ribosomal protein S24/S35, mitochondrial, conserved domain</fullName>
    </submittedName>
</protein>
<evidence type="ECO:0000256" key="1">
    <source>
        <dbReference type="SAM" id="MobiDB-lite"/>
    </source>
</evidence>
<feature type="region of interest" description="Disordered" evidence="1">
    <location>
        <begin position="326"/>
        <end position="354"/>
    </location>
</feature>
<dbReference type="Pfam" id="PF10213">
    <property type="entry name" value="MRP-S28"/>
    <property type="match status" value="1"/>
</dbReference>
<dbReference type="EMBL" id="LN483142">
    <property type="protein sequence ID" value="CED82724.1"/>
    <property type="molecule type" value="Genomic_DNA"/>
</dbReference>
<dbReference type="AlphaFoldDB" id="A0A0F7SPX7"/>
<evidence type="ECO:0000313" key="3">
    <source>
        <dbReference type="EMBL" id="CED82724.1"/>
    </source>
</evidence>
<reference evidence="3" key="1">
    <citation type="submission" date="2014-08" db="EMBL/GenBank/DDBJ databases">
        <authorList>
            <person name="Sharma Rahul"/>
            <person name="Thines Marco"/>
        </authorList>
    </citation>
    <scope>NUCLEOTIDE SEQUENCE</scope>
</reference>
<dbReference type="GO" id="GO:0005840">
    <property type="term" value="C:ribosome"/>
    <property type="evidence" value="ECO:0007669"/>
    <property type="project" value="UniProtKB-KW"/>
</dbReference>
<keyword evidence="3" id="KW-0689">Ribosomal protein</keyword>